<reference evidence="3 4" key="1">
    <citation type="submission" date="2018-10" db="EMBL/GenBank/DDBJ databases">
        <authorList>
            <person name="Ekblom R."/>
            <person name="Jareborg N."/>
        </authorList>
    </citation>
    <scope>NUCLEOTIDE SEQUENCE [LARGE SCALE GENOMIC DNA]</scope>
    <source>
        <tissue evidence="3">Muscle</tissue>
    </source>
</reference>
<sequence>QVSGVPSRPGQGRAAWNWPGSSAEALRQPASFPPTQVMQVVREQITRALPSKPSSLDQFKSKLRSLSYSEILRLRQSERMSQDDFQSPPIVELREKIQPEILELIKQQRLNRLCEGSSFRKIGNRRRQERFWYCRLALNHKVLHYGDLDDNPQGEVTFESLQEKSRFIPHCCIIVAGLDVRRPEF</sequence>
<dbReference type="Gene3D" id="6.10.250.810">
    <property type="match status" value="1"/>
</dbReference>
<evidence type="ECO:0000313" key="3">
    <source>
        <dbReference type="EMBL" id="VCW76569.1"/>
    </source>
</evidence>
<feature type="non-terminal residue" evidence="3">
    <location>
        <position position="1"/>
    </location>
</feature>
<dbReference type="Gene3D" id="2.30.29.30">
    <property type="entry name" value="Pleckstrin-homology domain (PH domain)/Phosphotyrosine-binding domain (PTB)"/>
    <property type="match status" value="1"/>
</dbReference>
<feature type="non-terminal residue" evidence="3">
    <location>
        <position position="185"/>
    </location>
</feature>
<protein>
    <recommendedName>
        <fullName evidence="2">PH domain-containing protein</fullName>
    </recommendedName>
</protein>
<accession>A0A9X9LLZ8</accession>
<dbReference type="EMBL" id="CYRY02007577">
    <property type="protein sequence ID" value="VCW76569.1"/>
    <property type="molecule type" value="Genomic_DNA"/>
</dbReference>
<proteinExistence type="predicted"/>
<feature type="domain" description="PH" evidence="2">
    <location>
        <begin position="105"/>
        <end position="164"/>
    </location>
</feature>
<dbReference type="Pfam" id="PF16457">
    <property type="entry name" value="PH_12"/>
    <property type="match status" value="1"/>
</dbReference>
<organism evidence="3 4">
    <name type="scientific">Gulo gulo</name>
    <name type="common">Wolverine</name>
    <name type="synonym">Gluton</name>
    <dbReference type="NCBI Taxonomy" id="48420"/>
    <lineage>
        <taxon>Eukaryota</taxon>
        <taxon>Metazoa</taxon>
        <taxon>Chordata</taxon>
        <taxon>Craniata</taxon>
        <taxon>Vertebrata</taxon>
        <taxon>Euteleostomi</taxon>
        <taxon>Mammalia</taxon>
        <taxon>Eutheria</taxon>
        <taxon>Laurasiatheria</taxon>
        <taxon>Carnivora</taxon>
        <taxon>Caniformia</taxon>
        <taxon>Musteloidea</taxon>
        <taxon>Mustelidae</taxon>
        <taxon>Guloninae</taxon>
        <taxon>Gulo</taxon>
    </lineage>
</organism>
<evidence type="ECO:0000313" key="4">
    <source>
        <dbReference type="Proteomes" id="UP000269945"/>
    </source>
</evidence>
<dbReference type="InterPro" id="IPR001849">
    <property type="entry name" value="PH_domain"/>
</dbReference>
<comment type="caution">
    <text evidence="3">The sequence shown here is derived from an EMBL/GenBank/DDBJ whole genome shotgun (WGS) entry which is preliminary data.</text>
</comment>
<evidence type="ECO:0000259" key="2">
    <source>
        <dbReference type="Pfam" id="PF16457"/>
    </source>
</evidence>
<keyword evidence="4" id="KW-1185">Reference proteome</keyword>
<gene>
    <name evidence="3" type="ORF">BN2614_LOCUS2</name>
</gene>
<name>A0A9X9LLZ8_GULGU</name>
<dbReference type="Proteomes" id="UP000269945">
    <property type="component" value="Unassembled WGS sequence"/>
</dbReference>
<dbReference type="InterPro" id="IPR011993">
    <property type="entry name" value="PH-like_dom_sf"/>
</dbReference>
<evidence type="ECO:0000256" key="1">
    <source>
        <dbReference type="SAM" id="MobiDB-lite"/>
    </source>
</evidence>
<feature type="region of interest" description="Disordered" evidence="1">
    <location>
        <begin position="1"/>
        <end position="31"/>
    </location>
</feature>
<dbReference type="AlphaFoldDB" id="A0A9X9LLZ8"/>